<protein>
    <submittedName>
        <fullName evidence="3">RcpC/CpaB family pilus assembly protein</fullName>
    </submittedName>
</protein>
<dbReference type="Proteomes" id="UP001422074">
    <property type="component" value="Unassembled WGS sequence"/>
</dbReference>
<sequence>MRTRLLGGVAAVIVAIIGTVLLITYVNGADRRAFASTETQDVYVVQKPIAAGTRAESLGDSIVKRPLPKAAIAENAVTDLSSLKGKALSADLEPGEELLASRFVEPAALQTPGRVDVPAGLQEVTVRLPIERVVGGTLSAGDTVGVFLSLPKDNRHPDQTQLSYHKVLVTGVQLATGAAAPNNADAPAPDTEKKSSGALGGSKSTSTNTGEYLVTLARTAADAERIVFTSEFGKVYLSKEPAGAKENNGGVLDRTKVFR</sequence>
<dbReference type="InterPro" id="IPR031571">
    <property type="entry name" value="RcpC_dom"/>
</dbReference>
<evidence type="ECO:0000256" key="1">
    <source>
        <dbReference type="SAM" id="MobiDB-lite"/>
    </source>
</evidence>
<accession>A0ABU9WYI6</accession>
<comment type="caution">
    <text evidence="3">The sequence shown here is derived from an EMBL/GenBank/DDBJ whole genome shotgun (WGS) entry which is preliminary data.</text>
</comment>
<dbReference type="RefSeq" id="WP_345884134.1">
    <property type="nucleotide sequence ID" value="NZ_JBDFRB010000004.1"/>
</dbReference>
<dbReference type="EMBL" id="JBDFRB010000004">
    <property type="protein sequence ID" value="MEN2744241.1"/>
    <property type="molecule type" value="Genomic_DNA"/>
</dbReference>
<evidence type="ECO:0000259" key="2">
    <source>
        <dbReference type="Pfam" id="PF16976"/>
    </source>
</evidence>
<proteinExistence type="predicted"/>
<dbReference type="CDD" id="cd11614">
    <property type="entry name" value="SAF_CpaB_FlgA_like"/>
    <property type="match status" value="1"/>
</dbReference>
<feature type="compositionally biased region" description="Low complexity" evidence="1">
    <location>
        <begin position="179"/>
        <end position="189"/>
    </location>
</feature>
<evidence type="ECO:0000313" key="4">
    <source>
        <dbReference type="Proteomes" id="UP001422074"/>
    </source>
</evidence>
<reference evidence="3 4" key="1">
    <citation type="submission" date="2024-05" db="EMBL/GenBank/DDBJ databases">
        <title>Sinomonas sp. nov., isolated from a waste landfill.</title>
        <authorList>
            <person name="Zhao Y."/>
        </authorList>
    </citation>
    <scope>NUCLEOTIDE SEQUENCE [LARGE SCALE GENOMIC DNA]</scope>
    <source>
        <strain evidence="3 4">CCTCC AB2014300</strain>
    </source>
</reference>
<feature type="domain" description="Flp pilus assembly protein RcpC/CpaB" evidence="2">
    <location>
        <begin position="117"/>
        <end position="237"/>
    </location>
</feature>
<evidence type="ECO:0000313" key="3">
    <source>
        <dbReference type="EMBL" id="MEN2744241.1"/>
    </source>
</evidence>
<name>A0ABU9WYI6_9MICC</name>
<organism evidence="3 4">
    <name type="scientific">Sinomonas halotolerans</name>
    <dbReference type="NCBI Taxonomy" id="1644133"/>
    <lineage>
        <taxon>Bacteria</taxon>
        <taxon>Bacillati</taxon>
        <taxon>Actinomycetota</taxon>
        <taxon>Actinomycetes</taxon>
        <taxon>Micrococcales</taxon>
        <taxon>Micrococcaceae</taxon>
        <taxon>Sinomonas</taxon>
    </lineage>
</organism>
<feature type="region of interest" description="Disordered" evidence="1">
    <location>
        <begin position="179"/>
        <end position="206"/>
    </location>
</feature>
<gene>
    <name evidence="3" type="ORF">ABCQ75_06770</name>
</gene>
<keyword evidence="4" id="KW-1185">Reference proteome</keyword>
<dbReference type="Pfam" id="PF16976">
    <property type="entry name" value="RcpC"/>
    <property type="match status" value="1"/>
</dbReference>